<dbReference type="InterPro" id="IPR052709">
    <property type="entry name" value="Transposase-MT_Hybrid"/>
</dbReference>
<dbReference type="OMA" id="DVKIWIA"/>
<evidence type="ECO:0000313" key="1">
    <source>
        <dbReference type="Proteomes" id="UP000025227"/>
    </source>
</evidence>
<dbReference type="AlphaFoldDB" id="A0A7I5EBC7"/>
<dbReference type="InterPro" id="IPR036397">
    <property type="entry name" value="RNaseH_sf"/>
</dbReference>
<reference evidence="2" key="1">
    <citation type="submission" date="2020-12" db="UniProtKB">
        <authorList>
            <consortium name="WormBaseParasite"/>
        </authorList>
    </citation>
    <scope>IDENTIFICATION</scope>
    <source>
        <strain evidence="2">MHco3</strain>
    </source>
</reference>
<dbReference type="WBParaSite" id="HCON_00120250-00001">
    <property type="protein sequence ID" value="HCON_00120250-00001"/>
    <property type="gene ID" value="HCON_00120250"/>
</dbReference>
<name>A0A7I5EBC7_HAECO</name>
<sequence length="94" mass="10555">MLVFVMNVVSCSIANKDLLPHSPYSPTEAPTDNHLNRSLKSWLANKTYDELNDLVDGVKAWIASKKQHFFARGIDRLPGKREAVLKVDGDYAPE</sequence>
<dbReference type="PANTHER" id="PTHR46060">
    <property type="entry name" value="MARINER MOS1 TRANSPOSASE-LIKE PROTEIN"/>
    <property type="match status" value="1"/>
</dbReference>
<proteinExistence type="predicted"/>
<dbReference type="OrthoDB" id="616263at2759"/>
<keyword evidence="1" id="KW-1185">Reference proteome</keyword>
<dbReference type="Proteomes" id="UP000025227">
    <property type="component" value="Unplaced"/>
</dbReference>
<dbReference type="Gene3D" id="3.30.420.10">
    <property type="entry name" value="Ribonuclease H-like superfamily/Ribonuclease H"/>
    <property type="match status" value="1"/>
</dbReference>
<evidence type="ECO:0000313" key="2">
    <source>
        <dbReference type="WBParaSite" id="HCON_00120250-00001"/>
    </source>
</evidence>
<organism evidence="1 2">
    <name type="scientific">Haemonchus contortus</name>
    <name type="common">Barber pole worm</name>
    <dbReference type="NCBI Taxonomy" id="6289"/>
    <lineage>
        <taxon>Eukaryota</taxon>
        <taxon>Metazoa</taxon>
        <taxon>Ecdysozoa</taxon>
        <taxon>Nematoda</taxon>
        <taxon>Chromadorea</taxon>
        <taxon>Rhabditida</taxon>
        <taxon>Rhabditina</taxon>
        <taxon>Rhabditomorpha</taxon>
        <taxon>Strongyloidea</taxon>
        <taxon>Trichostrongylidae</taxon>
        <taxon>Haemonchus</taxon>
    </lineage>
</organism>
<dbReference type="GO" id="GO:0003676">
    <property type="term" value="F:nucleic acid binding"/>
    <property type="evidence" value="ECO:0007669"/>
    <property type="project" value="InterPro"/>
</dbReference>
<accession>A0A7I5EBC7</accession>
<protein>
    <submittedName>
        <fullName evidence="2">RxLR effector protein</fullName>
    </submittedName>
</protein>
<dbReference type="PANTHER" id="PTHR46060:SF3">
    <property type="entry name" value="PROTEIN GVQW3"/>
    <property type="match status" value="1"/>
</dbReference>